<evidence type="ECO:0000313" key="3">
    <source>
        <dbReference type="EMBL" id="TCO40388.1"/>
    </source>
</evidence>
<keyword evidence="1" id="KW-0472">Membrane</keyword>
<dbReference type="EMBL" id="SLWQ01000005">
    <property type="protein sequence ID" value="TCO40388.1"/>
    <property type="molecule type" value="Genomic_DNA"/>
</dbReference>
<dbReference type="GO" id="GO:0009245">
    <property type="term" value="P:lipid A biosynthetic process"/>
    <property type="evidence" value="ECO:0007669"/>
    <property type="project" value="InterPro"/>
</dbReference>
<gene>
    <name evidence="3" type="ORF">EV148_105183</name>
</gene>
<dbReference type="OrthoDB" id="9793186at2"/>
<feature type="transmembrane region" description="Helical" evidence="1">
    <location>
        <begin position="50"/>
        <end position="67"/>
    </location>
</feature>
<dbReference type="AlphaFoldDB" id="A0A4R2IAG9"/>
<keyword evidence="1" id="KW-1133">Transmembrane helix</keyword>
<feature type="domain" description="Lipid A biosynthesis N-terminal" evidence="2">
    <location>
        <begin position="19"/>
        <end position="91"/>
    </location>
</feature>
<protein>
    <submittedName>
        <fullName evidence="3">Lipid A biosynthesis-like protein</fullName>
    </submittedName>
</protein>
<dbReference type="Pfam" id="PF07578">
    <property type="entry name" value="LAB_N"/>
    <property type="match status" value="1"/>
</dbReference>
<organism evidence="3 4">
    <name type="scientific">Dokdonella fugitiva</name>
    <dbReference type="NCBI Taxonomy" id="328517"/>
    <lineage>
        <taxon>Bacteria</taxon>
        <taxon>Pseudomonadati</taxon>
        <taxon>Pseudomonadota</taxon>
        <taxon>Gammaproteobacteria</taxon>
        <taxon>Lysobacterales</taxon>
        <taxon>Rhodanobacteraceae</taxon>
        <taxon>Dokdonella</taxon>
    </lineage>
</organism>
<name>A0A4R2IAG9_9GAMM</name>
<dbReference type="SMART" id="SM01259">
    <property type="entry name" value="LAB_N"/>
    <property type="match status" value="1"/>
</dbReference>
<keyword evidence="1" id="KW-0812">Transmembrane</keyword>
<proteinExistence type="predicted"/>
<accession>A0A4R2IAG9</accession>
<sequence>MSDVLFNLYGLTITPWKLVGLLGTFLFTARWFVQFYATKKSKRVVMPMSFWYLSIVGSVMTLAYFIWGKNDSVGILQNAFPMFVSVYNVYVHVRHHQPEVVSPGGSEEG</sequence>
<reference evidence="3 4" key="1">
    <citation type="journal article" date="2015" name="Stand. Genomic Sci.">
        <title>Genomic Encyclopedia of Bacterial and Archaeal Type Strains, Phase III: the genomes of soil and plant-associated and newly described type strains.</title>
        <authorList>
            <person name="Whitman W.B."/>
            <person name="Woyke T."/>
            <person name="Klenk H.P."/>
            <person name="Zhou Y."/>
            <person name="Lilburn T.G."/>
            <person name="Beck B.J."/>
            <person name="De Vos P."/>
            <person name="Vandamme P."/>
            <person name="Eisen J.A."/>
            <person name="Garrity G."/>
            <person name="Hugenholtz P."/>
            <person name="Kyrpides N.C."/>
        </authorList>
    </citation>
    <scope>NUCLEOTIDE SEQUENCE [LARGE SCALE GENOMIC DNA]</scope>
    <source>
        <strain evidence="3 4">A3</strain>
    </source>
</reference>
<evidence type="ECO:0000313" key="4">
    <source>
        <dbReference type="Proteomes" id="UP000294862"/>
    </source>
</evidence>
<dbReference type="GO" id="GO:0016020">
    <property type="term" value="C:membrane"/>
    <property type="evidence" value="ECO:0007669"/>
    <property type="project" value="GOC"/>
</dbReference>
<evidence type="ECO:0000256" key="1">
    <source>
        <dbReference type="SAM" id="Phobius"/>
    </source>
</evidence>
<dbReference type="Proteomes" id="UP000294862">
    <property type="component" value="Unassembled WGS sequence"/>
</dbReference>
<keyword evidence="4" id="KW-1185">Reference proteome</keyword>
<feature type="transmembrane region" description="Helical" evidence="1">
    <location>
        <begin position="6"/>
        <end position="29"/>
    </location>
</feature>
<comment type="caution">
    <text evidence="3">The sequence shown here is derived from an EMBL/GenBank/DDBJ whole genome shotgun (WGS) entry which is preliminary data.</text>
</comment>
<dbReference type="RefSeq" id="WP_131997981.1">
    <property type="nucleotide sequence ID" value="NZ_JACGXM010000003.1"/>
</dbReference>
<evidence type="ECO:0000259" key="2">
    <source>
        <dbReference type="SMART" id="SM01259"/>
    </source>
</evidence>
<dbReference type="GO" id="GO:0008915">
    <property type="term" value="F:lipid-A-disaccharide synthase activity"/>
    <property type="evidence" value="ECO:0007669"/>
    <property type="project" value="InterPro"/>
</dbReference>
<dbReference type="InterPro" id="IPR011499">
    <property type="entry name" value="Lipid_A_biosynth_N"/>
</dbReference>